<dbReference type="InterPro" id="IPR008979">
    <property type="entry name" value="Galactose-bd-like_sf"/>
</dbReference>
<dbReference type="EMBL" id="CP036263">
    <property type="protein sequence ID" value="QDS99186.1"/>
    <property type="molecule type" value="Genomic_DNA"/>
</dbReference>
<keyword evidence="3" id="KW-1185">Reference proteome</keyword>
<reference evidence="2 3" key="1">
    <citation type="submission" date="2019-02" db="EMBL/GenBank/DDBJ databases">
        <title>Deep-cultivation of Planctomycetes and their phenomic and genomic characterization uncovers novel biology.</title>
        <authorList>
            <person name="Wiegand S."/>
            <person name="Jogler M."/>
            <person name="Boedeker C."/>
            <person name="Pinto D."/>
            <person name="Vollmers J."/>
            <person name="Rivas-Marin E."/>
            <person name="Kohn T."/>
            <person name="Peeters S.H."/>
            <person name="Heuer A."/>
            <person name="Rast P."/>
            <person name="Oberbeckmann S."/>
            <person name="Bunk B."/>
            <person name="Jeske O."/>
            <person name="Meyerdierks A."/>
            <person name="Storesund J.E."/>
            <person name="Kallscheuer N."/>
            <person name="Luecker S."/>
            <person name="Lage O.M."/>
            <person name="Pohl T."/>
            <person name="Merkel B.J."/>
            <person name="Hornburger P."/>
            <person name="Mueller R.-W."/>
            <person name="Bruemmer F."/>
            <person name="Labrenz M."/>
            <person name="Spormann A.M."/>
            <person name="Op den Camp H."/>
            <person name="Overmann J."/>
            <person name="Amann R."/>
            <person name="Jetten M.S.M."/>
            <person name="Mascher T."/>
            <person name="Medema M.H."/>
            <person name="Devos D.P."/>
            <person name="Kaster A.-K."/>
            <person name="Ovreas L."/>
            <person name="Rohde M."/>
            <person name="Galperin M.Y."/>
            <person name="Jogler C."/>
        </authorList>
    </citation>
    <scope>NUCLEOTIDE SEQUENCE [LARGE SCALE GENOMIC DNA]</scope>
    <source>
        <strain evidence="2 3">HG15A2</strain>
    </source>
</reference>
<dbReference type="NCBIfam" id="TIGR02595">
    <property type="entry name" value="PEP_CTERM"/>
    <property type="match status" value="1"/>
</dbReference>
<dbReference type="OrthoDB" id="266065at2"/>
<dbReference type="AlphaFoldDB" id="A0A517MWC6"/>
<organism evidence="2 3">
    <name type="scientific">Adhaeretor mobilis</name>
    <dbReference type="NCBI Taxonomy" id="1930276"/>
    <lineage>
        <taxon>Bacteria</taxon>
        <taxon>Pseudomonadati</taxon>
        <taxon>Planctomycetota</taxon>
        <taxon>Planctomycetia</taxon>
        <taxon>Pirellulales</taxon>
        <taxon>Lacipirellulaceae</taxon>
        <taxon>Adhaeretor</taxon>
    </lineage>
</organism>
<dbReference type="InterPro" id="IPR013424">
    <property type="entry name" value="Ice-binding_C"/>
</dbReference>
<dbReference type="RefSeq" id="WP_145060447.1">
    <property type="nucleotide sequence ID" value="NZ_CP036263.1"/>
</dbReference>
<proteinExistence type="predicted"/>
<dbReference type="Proteomes" id="UP000319852">
    <property type="component" value="Chromosome"/>
</dbReference>
<protein>
    <recommendedName>
        <fullName evidence="1">Ice-binding protein C-terminal domain-containing protein</fullName>
    </recommendedName>
</protein>
<dbReference type="KEGG" id="amob:HG15A2_24780"/>
<name>A0A517MWC6_9BACT</name>
<accession>A0A517MWC6</accession>
<dbReference type="SUPFAM" id="SSF49785">
    <property type="entry name" value="Galactose-binding domain-like"/>
    <property type="match status" value="1"/>
</dbReference>
<dbReference type="Gene3D" id="2.60.120.260">
    <property type="entry name" value="Galactose-binding domain-like"/>
    <property type="match status" value="1"/>
</dbReference>
<evidence type="ECO:0000259" key="1">
    <source>
        <dbReference type="Pfam" id="PF07589"/>
    </source>
</evidence>
<dbReference type="Pfam" id="PF07589">
    <property type="entry name" value="PEP-CTERM"/>
    <property type="match status" value="1"/>
</dbReference>
<feature type="domain" description="Ice-binding protein C-terminal" evidence="1">
    <location>
        <begin position="202"/>
        <end position="224"/>
    </location>
</feature>
<evidence type="ECO:0000313" key="3">
    <source>
        <dbReference type="Proteomes" id="UP000319852"/>
    </source>
</evidence>
<gene>
    <name evidence="2" type="ORF">HG15A2_24780</name>
</gene>
<sequence>MSLFKSFKRFSVLQRVATLGVLTASLAIGPFVSAAVINDFDSDLESWRFDFGGTAPPSGIVHDPAEGSPGNAPGAARLTFGFPGGGIAFTGDVFGSETDLTGSTAIAFDVKIAGASSQDAFGNYGFAQFVSRETDGYNWGSQSGFNLSGPTDEWQTITIPTTANGGMDMTATRAFTLQIYGGPSQNIPGPVAIWLDNVRTVPIPEPTAIVLLGLAGVGIALQRRRDS</sequence>
<evidence type="ECO:0000313" key="2">
    <source>
        <dbReference type="EMBL" id="QDS99186.1"/>
    </source>
</evidence>